<dbReference type="Gene3D" id="3.40.50.200">
    <property type="entry name" value="Peptidase S8/S53 domain"/>
    <property type="match status" value="1"/>
</dbReference>
<reference evidence="12 13" key="1">
    <citation type="submission" date="2022-02" db="EMBL/GenBank/DDBJ databases">
        <title>The genome sequence of Shewanella sp. 3B26.</title>
        <authorList>
            <person name="Du J."/>
        </authorList>
    </citation>
    <scope>NUCLEOTIDE SEQUENCE [LARGE SCALE GENOMIC DNA]</scope>
    <source>
        <strain evidence="12 13">3B26</strain>
    </source>
</reference>
<evidence type="ECO:0000259" key="11">
    <source>
        <dbReference type="Pfam" id="PF02225"/>
    </source>
</evidence>
<feature type="signal peptide" evidence="9">
    <location>
        <begin position="1"/>
        <end position="22"/>
    </location>
</feature>
<comment type="caution">
    <text evidence="12">The sequence shown here is derived from an EMBL/GenBank/DDBJ whole genome shotgun (WGS) entry which is preliminary data.</text>
</comment>
<dbReference type="GO" id="GO:0005615">
    <property type="term" value="C:extracellular space"/>
    <property type="evidence" value="ECO:0007669"/>
    <property type="project" value="TreeGrafter"/>
</dbReference>
<dbReference type="Proteomes" id="UP001297581">
    <property type="component" value="Unassembled WGS sequence"/>
</dbReference>
<keyword evidence="13" id="KW-1185">Reference proteome</keyword>
<feature type="active site" description="Charge relay system" evidence="7 8">
    <location>
        <position position="430"/>
    </location>
</feature>
<dbReference type="SUPFAM" id="SSF54897">
    <property type="entry name" value="Protease propeptides/inhibitors"/>
    <property type="match status" value="1"/>
</dbReference>
<dbReference type="AlphaFoldDB" id="A0AAJ1BIG4"/>
<dbReference type="GO" id="GO:0006508">
    <property type="term" value="P:proteolysis"/>
    <property type="evidence" value="ECO:0007669"/>
    <property type="project" value="UniProtKB-KW"/>
</dbReference>
<evidence type="ECO:0000256" key="2">
    <source>
        <dbReference type="ARBA" id="ARBA00022512"/>
    </source>
</evidence>
<feature type="domain" description="PA" evidence="11">
    <location>
        <begin position="336"/>
        <end position="405"/>
    </location>
</feature>
<evidence type="ECO:0000256" key="7">
    <source>
        <dbReference type="PIRSR" id="PIRSR615500-1"/>
    </source>
</evidence>
<evidence type="ECO:0000256" key="9">
    <source>
        <dbReference type="SAM" id="SignalP"/>
    </source>
</evidence>
<dbReference type="InterPro" id="IPR023828">
    <property type="entry name" value="Peptidase_S8_Ser-AS"/>
</dbReference>
<evidence type="ECO:0000256" key="3">
    <source>
        <dbReference type="ARBA" id="ARBA00022670"/>
    </source>
</evidence>
<accession>A0AAJ1BIG4</accession>
<keyword evidence="5 8" id="KW-0378">Hydrolase</keyword>
<dbReference type="PROSITE" id="PS51892">
    <property type="entry name" value="SUBTILASE"/>
    <property type="match status" value="1"/>
</dbReference>
<dbReference type="InterPro" id="IPR003137">
    <property type="entry name" value="PA_domain"/>
</dbReference>
<evidence type="ECO:0000256" key="4">
    <source>
        <dbReference type="ARBA" id="ARBA00022723"/>
    </source>
</evidence>
<dbReference type="InterPro" id="IPR000209">
    <property type="entry name" value="Peptidase_S8/S53_dom"/>
</dbReference>
<evidence type="ECO:0000256" key="6">
    <source>
        <dbReference type="ARBA" id="ARBA00022825"/>
    </source>
</evidence>
<gene>
    <name evidence="12" type="ORF">MJ923_13700</name>
</gene>
<dbReference type="InterPro" id="IPR015500">
    <property type="entry name" value="Peptidase_S8_subtilisin-rel"/>
</dbReference>
<keyword evidence="4" id="KW-0479">Metal-binding</keyword>
<keyword evidence="2" id="KW-0964">Secreted</keyword>
<dbReference type="PROSITE" id="PS00137">
    <property type="entry name" value="SUBTILASE_HIS"/>
    <property type="match status" value="1"/>
</dbReference>
<feature type="active site" description="Charge relay system" evidence="7 8">
    <location>
        <position position="154"/>
    </location>
</feature>
<dbReference type="SUPFAM" id="SSF52743">
    <property type="entry name" value="Subtilisin-like"/>
    <property type="match status" value="1"/>
</dbReference>
<dbReference type="PRINTS" id="PR00723">
    <property type="entry name" value="SUBTILISIN"/>
</dbReference>
<evidence type="ECO:0000259" key="10">
    <source>
        <dbReference type="Pfam" id="PF00082"/>
    </source>
</evidence>
<feature type="domain" description="Peptidase S8/S53" evidence="10">
    <location>
        <begin position="415"/>
        <end position="478"/>
    </location>
</feature>
<dbReference type="GO" id="GO:0004252">
    <property type="term" value="F:serine-type endopeptidase activity"/>
    <property type="evidence" value="ECO:0007669"/>
    <property type="project" value="UniProtKB-UniRule"/>
</dbReference>
<dbReference type="InterPro" id="IPR050131">
    <property type="entry name" value="Peptidase_S8_subtilisin-like"/>
</dbReference>
<dbReference type="Pfam" id="PF00082">
    <property type="entry name" value="Peptidase_S8"/>
    <property type="match status" value="2"/>
</dbReference>
<keyword evidence="6 8" id="KW-0720">Serine protease</keyword>
<dbReference type="InterPro" id="IPR037045">
    <property type="entry name" value="S8pro/Inhibitor_I9_sf"/>
</dbReference>
<dbReference type="GO" id="GO:0046872">
    <property type="term" value="F:metal ion binding"/>
    <property type="evidence" value="ECO:0007669"/>
    <property type="project" value="UniProtKB-KW"/>
</dbReference>
<feature type="domain" description="Peptidase S8/S53" evidence="10">
    <location>
        <begin position="113"/>
        <end position="332"/>
    </location>
</feature>
<dbReference type="Pfam" id="PF02225">
    <property type="entry name" value="PA"/>
    <property type="match status" value="1"/>
</dbReference>
<dbReference type="Gene3D" id="3.30.70.80">
    <property type="entry name" value="Peptidase S8 propeptide/proteinase inhibitor I9"/>
    <property type="match status" value="1"/>
</dbReference>
<evidence type="ECO:0000256" key="5">
    <source>
        <dbReference type="ARBA" id="ARBA00022801"/>
    </source>
</evidence>
<organism evidence="12 13">
    <name type="scientific">Shewanella zhuhaiensis</name>
    <dbReference type="NCBI Taxonomy" id="2919576"/>
    <lineage>
        <taxon>Bacteria</taxon>
        <taxon>Pseudomonadati</taxon>
        <taxon>Pseudomonadota</taxon>
        <taxon>Gammaproteobacteria</taxon>
        <taxon>Alteromonadales</taxon>
        <taxon>Shewanellaceae</taxon>
        <taxon>Shewanella</taxon>
    </lineage>
</organism>
<dbReference type="InterPro" id="IPR036852">
    <property type="entry name" value="Peptidase_S8/S53_dom_sf"/>
</dbReference>
<dbReference type="InterPro" id="IPR034202">
    <property type="entry name" value="Subtilisin_Carlsberg-like"/>
</dbReference>
<keyword evidence="3 8" id="KW-0645">Protease</keyword>
<dbReference type="RefSeq" id="WP_240591576.1">
    <property type="nucleotide sequence ID" value="NZ_JAKUDL010000004.1"/>
</dbReference>
<feature type="chain" id="PRO_5042499992" evidence="9">
    <location>
        <begin position="23"/>
        <end position="514"/>
    </location>
</feature>
<name>A0AAJ1BIG4_9GAMM</name>
<dbReference type="EMBL" id="JAKUDL010000004">
    <property type="protein sequence ID" value="MCH4295360.1"/>
    <property type="molecule type" value="Genomic_DNA"/>
</dbReference>
<evidence type="ECO:0000313" key="12">
    <source>
        <dbReference type="EMBL" id="MCH4295360.1"/>
    </source>
</evidence>
<dbReference type="CDD" id="cd07477">
    <property type="entry name" value="Peptidases_S8_Subtilisin_subset"/>
    <property type="match status" value="1"/>
</dbReference>
<keyword evidence="2" id="KW-0134">Cell wall</keyword>
<dbReference type="Gene3D" id="3.50.30.30">
    <property type="match status" value="1"/>
</dbReference>
<evidence type="ECO:0000313" key="13">
    <source>
        <dbReference type="Proteomes" id="UP001297581"/>
    </source>
</evidence>
<evidence type="ECO:0000256" key="8">
    <source>
        <dbReference type="PROSITE-ProRule" id="PRU01240"/>
    </source>
</evidence>
<dbReference type="PANTHER" id="PTHR43806:SF11">
    <property type="entry name" value="CEREVISIN-RELATED"/>
    <property type="match status" value="1"/>
</dbReference>
<sequence>MQSIYKPLAAAVTLALCSGAYAADQERYIVKFKEGKGPSVMAQMKAQGGKMALDLSSHNAAAFMLPANAVKGLQNNPNVEYVEVDAKRYPSAQVVPYGIPMVQADQLSDAATSNMTVCIIDSGYELAHEDLAGNQVTGTNDAGTGNWYTDENHHGTHVAGTIAALNNNTGVVGVNPNGNLNLHIIKVFNADGWGYSSSLVSALDKCEQAGAKVINMSLGGSRASRAEDSAFAAAESRGVLSIAAAGNDGNTRHSYPASYNSVVSVAAIDSNKLVADFSQKTSQVELSGPGVGVLSSVPTGTALVATTNVGGTGYEAIGMEGSPTGNASGMLADCGTGESACNANGQVCLIQRGVISFAEKVQACENGGGVAAIIYNNVAGALNGTMGDVVTSIPSVGVSDVDGAAMLAQVGSNASVNIGAGNYAYFDGTSMATPHVAGVAALVWSHFPQCSNTQIRSALRATAEDLGAAGRDDSYGYGLVKAKDAVDYLTTYGCDGNNSGGGNTGGTCKGRNCK</sequence>
<evidence type="ECO:0000256" key="1">
    <source>
        <dbReference type="ARBA" id="ARBA00011073"/>
    </source>
</evidence>
<dbReference type="PANTHER" id="PTHR43806">
    <property type="entry name" value="PEPTIDASE S8"/>
    <property type="match status" value="1"/>
</dbReference>
<keyword evidence="9" id="KW-0732">Signal</keyword>
<protein>
    <submittedName>
        <fullName evidence="12">S8 family serine peptidase</fullName>
    </submittedName>
</protein>
<proteinExistence type="inferred from homology"/>
<comment type="similarity">
    <text evidence="1 8">Belongs to the peptidase S8 family.</text>
</comment>
<dbReference type="InterPro" id="IPR022398">
    <property type="entry name" value="Peptidase_S8_His-AS"/>
</dbReference>
<dbReference type="PROSITE" id="PS00138">
    <property type="entry name" value="SUBTILASE_SER"/>
    <property type="match status" value="1"/>
</dbReference>
<feature type="active site" description="Charge relay system" evidence="7 8">
    <location>
        <position position="121"/>
    </location>
</feature>